<dbReference type="SUPFAM" id="SSF53850">
    <property type="entry name" value="Periplasmic binding protein-like II"/>
    <property type="match status" value="1"/>
</dbReference>
<evidence type="ECO:0000256" key="5">
    <source>
        <dbReference type="ARBA" id="ARBA00023288"/>
    </source>
</evidence>
<dbReference type="InterPro" id="IPR006059">
    <property type="entry name" value="SBP"/>
</dbReference>
<evidence type="ECO:0000313" key="7">
    <source>
        <dbReference type="EMBL" id="MFD1676642.1"/>
    </source>
</evidence>
<dbReference type="Gene3D" id="3.40.190.10">
    <property type="entry name" value="Periplasmic binding protein-like II"/>
    <property type="match status" value="1"/>
</dbReference>
<dbReference type="PANTHER" id="PTHR43649">
    <property type="entry name" value="ARABINOSE-BINDING PROTEIN-RELATED"/>
    <property type="match status" value="1"/>
</dbReference>
<comment type="caution">
    <text evidence="7">The sequence shown here is derived from an EMBL/GenBank/DDBJ whole genome shotgun (WGS) entry which is preliminary data.</text>
</comment>
<organism evidence="7 8">
    <name type="scientific">Alicyclobacillus fodiniaquatilis</name>
    <dbReference type="NCBI Taxonomy" id="1661150"/>
    <lineage>
        <taxon>Bacteria</taxon>
        <taxon>Bacillati</taxon>
        <taxon>Bacillota</taxon>
        <taxon>Bacilli</taxon>
        <taxon>Bacillales</taxon>
        <taxon>Alicyclobacillaceae</taxon>
        <taxon>Alicyclobacillus</taxon>
    </lineage>
</organism>
<dbReference type="PROSITE" id="PS51257">
    <property type="entry name" value="PROKAR_LIPOPROTEIN"/>
    <property type="match status" value="1"/>
</dbReference>
<evidence type="ECO:0000256" key="3">
    <source>
        <dbReference type="ARBA" id="ARBA00023136"/>
    </source>
</evidence>
<dbReference type="Pfam" id="PF13416">
    <property type="entry name" value="SBP_bac_8"/>
    <property type="match status" value="1"/>
</dbReference>
<proteinExistence type="predicted"/>
<dbReference type="EMBL" id="JBHUCX010000074">
    <property type="protein sequence ID" value="MFD1676642.1"/>
    <property type="molecule type" value="Genomic_DNA"/>
</dbReference>
<keyword evidence="1" id="KW-1003">Cell membrane</keyword>
<sequence>MKRKGKVLSLMVIPFVAASLVGCGNSTSGNGNGTSGKATKQTLVVWTFFSQVKLLAQQFEKSHPNVDVEVKVFPGDQYETKLQTALQTGSNVPDVFDLERSYIGQFINTPYVANMSSMGANSLVKGMVPYVAALGEDKDGNVRAIADSSSPGGLMYRRAAAKKWLGTDDPDKISKMVNTWPKMIALGEKVYKESDGKVHLLDNTGSVSAIMEYNMEPWVSGTKLQIDPKWNNVLNTEREMKADNVEAELPGFSAGWGAALNDHSANGSAIMFGIPSWSTDSIDNTNNKAKGQYGVASAPVGYYEGGTYRAIYSKSPNQKLAYEFVKFDASQQWQTWNLKNTGNMPSDISVYKKEMNTYKLPEFGNQDLLKMYYNISMAIPARKPDEYSEEINSLFGNIVTQMLDQHKTNQWAFAQLKSQVKDEFPQLQVD</sequence>
<dbReference type="Proteomes" id="UP001597079">
    <property type="component" value="Unassembled WGS sequence"/>
</dbReference>
<keyword evidence="2 6" id="KW-0732">Signal</keyword>
<keyword evidence="3" id="KW-0472">Membrane</keyword>
<evidence type="ECO:0000256" key="4">
    <source>
        <dbReference type="ARBA" id="ARBA00023139"/>
    </source>
</evidence>
<dbReference type="RefSeq" id="WP_377944550.1">
    <property type="nucleotide sequence ID" value="NZ_JBHUCX010000074.1"/>
</dbReference>
<keyword evidence="5" id="KW-0449">Lipoprotein</keyword>
<evidence type="ECO:0000256" key="1">
    <source>
        <dbReference type="ARBA" id="ARBA00022475"/>
    </source>
</evidence>
<evidence type="ECO:0000256" key="6">
    <source>
        <dbReference type="SAM" id="SignalP"/>
    </source>
</evidence>
<keyword evidence="4" id="KW-0564">Palmitate</keyword>
<feature type="signal peptide" evidence="6">
    <location>
        <begin position="1"/>
        <end position="18"/>
    </location>
</feature>
<reference evidence="8" key="1">
    <citation type="journal article" date="2019" name="Int. J. Syst. Evol. Microbiol.">
        <title>The Global Catalogue of Microorganisms (GCM) 10K type strain sequencing project: providing services to taxonomists for standard genome sequencing and annotation.</title>
        <authorList>
            <consortium name="The Broad Institute Genomics Platform"/>
            <consortium name="The Broad Institute Genome Sequencing Center for Infectious Disease"/>
            <person name="Wu L."/>
            <person name="Ma J."/>
        </authorList>
    </citation>
    <scope>NUCLEOTIDE SEQUENCE [LARGE SCALE GENOMIC DNA]</scope>
    <source>
        <strain evidence="8">CGMCC 1.12286</strain>
    </source>
</reference>
<gene>
    <name evidence="7" type="ORF">ACFSB2_18375</name>
</gene>
<evidence type="ECO:0000256" key="2">
    <source>
        <dbReference type="ARBA" id="ARBA00022729"/>
    </source>
</evidence>
<keyword evidence="8" id="KW-1185">Reference proteome</keyword>
<protein>
    <submittedName>
        <fullName evidence="7">ABC transporter substrate-binding protein</fullName>
    </submittedName>
</protein>
<evidence type="ECO:0000313" key="8">
    <source>
        <dbReference type="Proteomes" id="UP001597079"/>
    </source>
</evidence>
<feature type="chain" id="PRO_5046912360" evidence="6">
    <location>
        <begin position="19"/>
        <end position="430"/>
    </location>
</feature>
<name>A0ABW4JP70_9BACL</name>
<dbReference type="InterPro" id="IPR050490">
    <property type="entry name" value="Bact_solute-bd_prot1"/>
</dbReference>
<accession>A0ABW4JP70</accession>
<dbReference type="PANTHER" id="PTHR43649:SF33">
    <property type="entry name" value="POLYGALACTURONAN_RHAMNOGALACTURONAN-BINDING PROTEIN YTCQ"/>
    <property type="match status" value="1"/>
</dbReference>